<protein>
    <recommendedName>
        <fullName evidence="1">Trypsin-co-occurring domain-containing protein</fullName>
    </recommendedName>
</protein>
<gene>
    <name evidence="2" type="ORF">DMA12_23505</name>
</gene>
<dbReference type="RefSeq" id="WP_020641870.1">
    <property type="nucleotide sequence ID" value="NZ_QHHU01000033.1"/>
</dbReference>
<evidence type="ECO:0000259" key="1">
    <source>
        <dbReference type="Pfam" id="PF19493"/>
    </source>
</evidence>
<dbReference type="InterPro" id="IPR045794">
    <property type="entry name" value="Trypco1"/>
</dbReference>
<name>A0A428WEY4_AMYBA</name>
<organism evidence="2 3">
    <name type="scientific">Amycolatopsis balhimycina DSM 5908</name>
    <dbReference type="NCBI Taxonomy" id="1081091"/>
    <lineage>
        <taxon>Bacteria</taxon>
        <taxon>Bacillati</taxon>
        <taxon>Actinomycetota</taxon>
        <taxon>Actinomycetes</taxon>
        <taxon>Pseudonocardiales</taxon>
        <taxon>Pseudonocardiaceae</taxon>
        <taxon>Amycolatopsis</taxon>
    </lineage>
</organism>
<proteinExistence type="predicted"/>
<keyword evidence="3" id="KW-1185">Reference proteome</keyword>
<comment type="caution">
    <text evidence="2">The sequence shown here is derived from an EMBL/GenBank/DDBJ whole genome shotgun (WGS) entry which is preliminary data.</text>
</comment>
<accession>A0A428WEY4</accession>
<reference evidence="2 3" key="1">
    <citation type="submission" date="2018-05" db="EMBL/GenBank/DDBJ databases">
        <title>Evolution of GPA BGCs.</title>
        <authorList>
            <person name="Waglechner N."/>
            <person name="Wright G.D."/>
        </authorList>
    </citation>
    <scope>NUCLEOTIDE SEQUENCE [LARGE SCALE GENOMIC DNA]</scope>
    <source>
        <strain evidence="2 3">DSM 5908</strain>
    </source>
</reference>
<dbReference type="Pfam" id="PF19493">
    <property type="entry name" value="Trypco1"/>
    <property type="match status" value="1"/>
</dbReference>
<dbReference type="AlphaFoldDB" id="A0A428WEY4"/>
<dbReference type="EMBL" id="QHHU01000033">
    <property type="protein sequence ID" value="RSM41593.1"/>
    <property type="molecule type" value="Genomic_DNA"/>
</dbReference>
<dbReference type="Proteomes" id="UP000286716">
    <property type="component" value="Unassembled WGS sequence"/>
</dbReference>
<sequence>MEPSVVQYELDDETVVRFEIDPLPGFRPAGVQEIAGRVKEAVAPAVEAARVVLDRVQQARPDQVKLKFGIKVSGTTNWLVAKAASEGNFEIEMTWNPSPTPSPPAEPGAAKP</sequence>
<feature type="domain" description="Trypsin-co-occurring" evidence="1">
    <location>
        <begin position="9"/>
        <end position="96"/>
    </location>
</feature>
<dbReference type="OrthoDB" id="574243at2"/>
<evidence type="ECO:0000313" key="3">
    <source>
        <dbReference type="Proteomes" id="UP000286716"/>
    </source>
</evidence>
<evidence type="ECO:0000313" key="2">
    <source>
        <dbReference type="EMBL" id="RSM41593.1"/>
    </source>
</evidence>
<dbReference type="NCBIfam" id="NF041216">
    <property type="entry name" value="CU044_2847_fam"/>
    <property type="match status" value="1"/>
</dbReference>